<keyword evidence="3" id="KW-0963">Cytoplasm</keyword>
<dbReference type="RefSeq" id="WP_379980545.1">
    <property type="nucleotide sequence ID" value="NZ_JBHUMO010000034.1"/>
</dbReference>
<evidence type="ECO:0000256" key="6">
    <source>
        <dbReference type="ARBA" id="ARBA00023144"/>
    </source>
</evidence>
<evidence type="ECO:0000313" key="9">
    <source>
        <dbReference type="EMBL" id="MFD2728793.1"/>
    </source>
</evidence>
<organism evidence="9 10">
    <name type="scientific">Enterococcus camelliae</name>
    <dbReference type="NCBI Taxonomy" id="453959"/>
    <lineage>
        <taxon>Bacteria</taxon>
        <taxon>Bacillati</taxon>
        <taxon>Bacillota</taxon>
        <taxon>Bacilli</taxon>
        <taxon>Lactobacillales</taxon>
        <taxon>Enterococcaceae</taxon>
        <taxon>Enterococcus</taxon>
    </lineage>
</organism>
<evidence type="ECO:0000256" key="2">
    <source>
        <dbReference type="ARBA" id="ARBA00004947"/>
    </source>
</evidence>
<name>A0ABW5TJY6_9ENTE</name>
<evidence type="ECO:0000256" key="7">
    <source>
        <dbReference type="ARBA" id="ARBA00023277"/>
    </source>
</evidence>
<sequence length="417" mass="47894">MNDLAIAQDIVNFATIAIENGGWMDMDRLYLQNRIKTLIGYTDEFDSANLQTVIEDASTLAKRLVDSSFEKKSSKKINEYDYHKKLLDLLDLLTPPTSVVNALFAQHYSKSPKEATDYFYQLNKTNQTIQNEFFVSKNCEEESIDGYTLCRVHVANENIKDYPFLQRVTSTLPYSFELEGYCGNTTEEILTSRRIIRMNLQGESYGFQFLKDAFVPEHCVVVAEKEESRSLRNQLDHVTQLVEIFPDYFMMGNLEIVSENEDQLHCVDQQYQGGRLQFPVLNAQMKSKHTVPLFPEVVLEKLDWPITIWRLKSTNRQELVKAAEYLIRGGLQGDGFDDDFLLKQSDGQAQNALLMVVKRQNGYELYVGCHSKEDVTLVNGMGAFGLFLSSNQVTKEKVAFKHEVQQVLSDLRKWFNG</sequence>
<dbReference type="PANTHER" id="PTHR39191:SF1">
    <property type="entry name" value="DUF4922 DOMAIN-CONTAINING PROTEIN"/>
    <property type="match status" value="1"/>
</dbReference>
<dbReference type="InterPro" id="IPR005849">
    <property type="entry name" value="GalP_Utransf_N"/>
</dbReference>
<reference evidence="10" key="1">
    <citation type="journal article" date="2019" name="Int. J. Syst. Evol. Microbiol.">
        <title>The Global Catalogue of Microorganisms (GCM) 10K type strain sequencing project: providing services to taxonomists for standard genome sequencing and annotation.</title>
        <authorList>
            <consortium name="The Broad Institute Genomics Platform"/>
            <consortium name="The Broad Institute Genome Sequencing Center for Infectious Disease"/>
            <person name="Wu L."/>
            <person name="Ma J."/>
        </authorList>
    </citation>
    <scope>NUCLEOTIDE SEQUENCE [LARGE SCALE GENOMIC DNA]</scope>
    <source>
        <strain evidence="10">TISTR 932</strain>
    </source>
</reference>
<evidence type="ECO:0000256" key="3">
    <source>
        <dbReference type="ARBA" id="ARBA00022490"/>
    </source>
</evidence>
<feature type="domain" description="Galactose-1-phosphate uridyl transferase N-terminal" evidence="8">
    <location>
        <begin position="26"/>
        <end position="132"/>
    </location>
</feature>
<evidence type="ECO:0000313" key="10">
    <source>
        <dbReference type="Proteomes" id="UP001597427"/>
    </source>
</evidence>
<evidence type="ECO:0000256" key="4">
    <source>
        <dbReference type="ARBA" id="ARBA00022679"/>
    </source>
</evidence>
<dbReference type="PANTHER" id="PTHR39191">
    <property type="entry name" value="GALACTOSE-1-PHOSPHATE URIDYLYLTRANSFERASE"/>
    <property type="match status" value="1"/>
</dbReference>
<dbReference type="InterPro" id="IPR000766">
    <property type="entry name" value="GalP_uridyl_Trfase_II"/>
</dbReference>
<keyword evidence="4" id="KW-0808">Transferase</keyword>
<dbReference type="Proteomes" id="UP001597427">
    <property type="component" value="Unassembled WGS sequence"/>
</dbReference>
<proteinExistence type="predicted"/>
<protein>
    <recommendedName>
        <fullName evidence="8">Galactose-1-phosphate uridyl transferase N-terminal domain-containing protein</fullName>
    </recommendedName>
</protein>
<accession>A0ABW5TJY6</accession>
<comment type="caution">
    <text evidence="9">The sequence shown here is derived from an EMBL/GenBank/DDBJ whole genome shotgun (WGS) entry which is preliminary data.</text>
</comment>
<evidence type="ECO:0000256" key="5">
    <source>
        <dbReference type="ARBA" id="ARBA00022695"/>
    </source>
</evidence>
<gene>
    <name evidence="9" type="ORF">ACFSR0_05055</name>
</gene>
<comment type="catalytic activity">
    <reaction evidence="1">
        <text>alpha-D-galactose 1-phosphate + UDP-alpha-D-glucose = alpha-D-glucose 1-phosphate + UDP-alpha-D-galactose</text>
        <dbReference type="Rhea" id="RHEA:13989"/>
        <dbReference type="ChEBI" id="CHEBI:58336"/>
        <dbReference type="ChEBI" id="CHEBI:58601"/>
        <dbReference type="ChEBI" id="CHEBI:58885"/>
        <dbReference type="ChEBI" id="CHEBI:66914"/>
        <dbReference type="EC" id="2.7.7.12"/>
    </reaction>
</comment>
<dbReference type="EMBL" id="JBHUMO010000034">
    <property type="protein sequence ID" value="MFD2728793.1"/>
    <property type="molecule type" value="Genomic_DNA"/>
</dbReference>
<keyword evidence="10" id="KW-1185">Reference proteome</keyword>
<keyword evidence="7" id="KW-0119">Carbohydrate metabolism</keyword>
<keyword evidence="6" id="KW-0299">Galactose metabolism</keyword>
<comment type="pathway">
    <text evidence="2">Carbohydrate metabolism; galactose metabolism.</text>
</comment>
<evidence type="ECO:0000256" key="1">
    <source>
        <dbReference type="ARBA" id="ARBA00001107"/>
    </source>
</evidence>
<evidence type="ECO:0000259" key="8">
    <source>
        <dbReference type="Pfam" id="PF01087"/>
    </source>
</evidence>
<dbReference type="Pfam" id="PF01087">
    <property type="entry name" value="GalP_UDP_transf"/>
    <property type="match status" value="1"/>
</dbReference>
<keyword evidence="5" id="KW-0548">Nucleotidyltransferase</keyword>